<feature type="region of interest" description="Disordered" evidence="1">
    <location>
        <begin position="49"/>
        <end position="76"/>
    </location>
</feature>
<organism evidence="2 3">
    <name type="scientific">Catenaria anguillulae PL171</name>
    <dbReference type="NCBI Taxonomy" id="765915"/>
    <lineage>
        <taxon>Eukaryota</taxon>
        <taxon>Fungi</taxon>
        <taxon>Fungi incertae sedis</taxon>
        <taxon>Blastocladiomycota</taxon>
        <taxon>Blastocladiomycetes</taxon>
        <taxon>Blastocladiales</taxon>
        <taxon>Catenariaceae</taxon>
        <taxon>Catenaria</taxon>
    </lineage>
</organism>
<evidence type="ECO:0000313" key="2">
    <source>
        <dbReference type="EMBL" id="ORZ29741.1"/>
    </source>
</evidence>
<comment type="caution">
    <text evidence="2">The sequence shown here is derived from an EMBL/GenBank/DDBJ whole genome shotgun (WGS) entry which is preliminary data.</text>
</comment>
<sequence length="76" mass="8351">MTTASDVLEFVVLPVAATHSRNWRRHKTASAVVVAALTSAIAINNFTDRRPRRELHATGGPSLSTDIRRKVKGPSW</sequence>
<reference evidence="2 3" key="1">
    <citation type="submission" date="2016-07" db="EMBL/GenBank/DDBJ databases">
        <title>Pervasive Adenine N6-methylation of Active Genes in Fungi.</title>
        <authorList>
            <consortium name="DOE Joint Genome Institute"/>
            <person name="Mondo S.J."/>
            <person name="Dannebaum R.O."/>
            <person name="Kuo R.C."/>
            <person name="Labutti K."/>
            <person name="Haridas S."/>
            <person name="Kuo A."/>
            <person name="Salamov A."/>
            <person name="Ahrendt S.R."/>
            <person name="Lipzen A."/>
            <person name="Sullivan W."/>
            <person name="Andreopoulos W.B."/>
            <person name="Clum A."/>
            <person name="Lindquist E."/>
            <person name="Daum C."/>
            <person name="Ramamoorthy G.K."/>
            <person name="Gryganskyi A."/>
            <person name="Culley D."/>
            <person name="Magnuson J.K."/>
            <person name="James T.Y."/>
            <person name="O'Malley M.A."/>
            <person name="Stajich J.E."/>
            <person name="Spatafora J.W."/>
            <person name="Visel A."/>
            <person name="Grigoriev I.V."/>
        </authorList>
    </citation>
    <scope>NUCLEOTIDE SEQUENCE [LARGE SCALE GENOMIC DNA]</scope>
    <source>
        <strain evidence="2 3">PL171</strain>
    </source>
</reference>
<protein>
    <submittedName>
        <fullName evidence="2">Uncharacterized protein</fullName>
    </submittedName>
</protein>
<dbReference type="EMBL" id="MCFL01000131">
    <property type="protein sequence ID" value="ORZ29741.1"/>
    <property type="molecule type" value="Genomic_DNA"/>
</dbReference>
<accession>A0A1Y2H6Z8</accession>
<evidence type="ECO:0000256" key="1">
    <source>
        <dbReference type="SAM" id="MobiDB-lite"/>
    </source>
</evidence>
<gene>
    <name evidence="2" type="ORF">BCR44DRAFT_1447966</name>
</gene>
<proteinExistence type="predicted"/>
<dbReference type="Proteomes" id="UP000193411">
    <property type="component" value="Unassembled WGS sequence"/>
</dbReference>
<keyword evidence="3" id="KW-1185">Reference proteome</keyword>
<evidence type="ECO:0000313" key="3">
    <source>
        <dbReference type="Proteomes" id="UP000193411"/>
    </source>
</evidence>
<dbReference type="AlphaFoldDB" id="A0A1Y2H6Z8"/>
<name>A0A1Y2H6Z8_9FUNG</name>